<reference evidence="1 2" key="1">
    <citation type="submission" date="2016-03" db="EMBL/GenBank/DDBJ databases">
        <authorList>
            <person name="Ploux O."/>
        </authorList>
    </citation>
    <scope>NUCLEOTIDE SEQUENCE [LARGE SCALE GENOMIC DNA]</scope>
    <source>
        <strain evidence="1 2">UAMH 11012</strain>
    </source>
</reference>
<name>A0A1L7X421_9HELO</name>
<accession>A0A1L7X421</accession>
<proteinExistence type="predicted"/>
<gene>
    <name evidence="1" type="ORF">PAC_09641</name>
</gene>
<sequence length="283" mass="31813">MSDIRAKDCLGRYPSYVLHIENSDHDSYQSSKAHVRAYSFAHFTKAFHARSSRIGMVIVEAVGPDLGYGWQLNEPGWKSARMKPHYAELRWQYQHSKGFKSHSRDHVSLSLLERSAISLSIEGINALMTTGSPFTWNGTTSGAPSSLGIIQGEEVTRVALKMQVYCGQQDCQILDHETLASRTNKLAHKMLVASLEIKGLEADEKKAAEHVELYKNEPDNASAATVELEKRKQKVKDAKLAETRALNKAWEQQMDLIPREDGTMADEKFNDQTLKIVREIIPS</sequence>
<dbReference type="Proteomes" id="UP000184330">
    <property type="component" value="Unassembled WGS sequence"/>
</dbReference>
<evidence type="ECO:0000313" key="1">
    <source>
        <dbReference type="EMBL" id="CZR59747.1"/>
    </source>
</evidence>
<dbReference type="AlphaFoldDB" id="A0A1L7X421"/>
<protein>
    <submittedName>
        <fullName evidence="1">Uncharacterized protein</fullName>
    </submittedName>
</protein>
<organism evidence="1 2">
    <name type="scientific">Phialocephala subalpina</name>
    <dbReference type="NCBI Taxonomy" id="576137"/>
    <lineage>
        <taxon>Eukaryota</taxon>
        <taxon>Fungi</taxon>
        <taxon>Dikarya</taxon>
        <taxon>Ascomycota</taxon>
        <taxon>Pezizomycotina</taxon>
        <taxon>Leotiomycetes</taxon>
        <taxon>Helotiales</taxon>
        <taxon>Mollisiaceae</taxon>
        <taxon>Phialocephala</taxon>
        <taxon>Phialocephala fortinii species complex</taxon>
    </lineage>
</organism>
<keyword evidence="2" id="KW-1185">Reference proteome</keyword>
<evidence type="ECO:0000313" key="2">
    <source>
        <dbReference type="Proteomes" id="UP000184330"/>
    </source>
</evidence>
<dbReference type="EMBL" id="FJOG01000014">
    <property type="protein sequence ID" value="CZR59747.1"/>
    <property type="molecule type" value="Genomic_DNA"/>
</dbReference>